<feature type="domain" description="ABC transporter" evidence="10">
    <location>
        <begin position="981"/>
        <end position="1203"/>
    </location>
</feature>
<feature type="transmembrane region" description="Helical" evidence="9">
    <location>
        <begin position="286"/>
        <end position="303"/>
    </location>
</feature>
<evidence type="ECO:0000256" key="3">
    <source>
        <dbReference type="ARBA" id="ARBA00022692"/>
    </source>
</evidence>
<feature type="compositionally biased region" description="Low complexity" evidence="8">
    <location>
        <begin position="600"/>
        <end position="618"/>
    </location>
</feature>
<dbReference type="Pfam" id="PF00005">
    <property type="entry name" value="ABC_tran"/>
    <property type="match status" value="2"/>
</dbReference>
<dbReference type="PROSITE" id="PS50929">
    <property type="entry name" value="ABC_TM1F"/>
    <property type="match status" value="2"/>
</dbReference>
<keyword evidence="6 9" id="KW-1133">Transmembrane helix</keyword>
<accession>A0A2A9ET53</accession>
<dbReference type="GO" id="GO:0016887">
    <property type="term" value="F:ATP hydrolysis activity"/>
    <property type="evidence" value="ECO:0007669"/>
    <property type="project" value="InterPro"/>
</dbReference>
<feature type="transmembrane region" description="Helical" evidence="9">
    <location>
        <begin position="262"/>
        <end position="280"/>
    </location>
</feature>
<dbReference type="PANTHER" id="PTHR24221:SF654">
    <property type="entry name" value="ATP-BINDING CASSETTE SUB-FAMILY B MEMBER 6"/>
    <property type="match status" value="1"/>
</dbReference>
<reference evidence="12 13" key="1">
    <citation type="submission" date="2017-10" db="EMBL/GenBank/DDBJ databases">
        <title>Sequencing the genomes of 1000 actinobacteria strains.</title>
        <authorList>
            <person name="Klenk H.-P."/>
        </authorList>
    </citation>
    <scope>NUCLEOTIDE SEQUENCE [LARGE SCALE GENOMIC DNA]</scope>
    <source>
        <strain evidence="12 13">DSM 21863</strain>
    </source>
</reference>
<dbReference type="InterPro" id="IPR027417">
    <property type="entry name" value="P-loop_NTPase"/>
</dbReference>
<keyword evidence="4" id="KW-0547">Nucleotide-binding</keyword>
<feature type="domain" description="ABC transmembrane type-1" evidence="11">
    <location>
        <begin position="39"/>
        <end position="315"/>
    </location>
</feature>
<feature type="domain" description="ABC transmembrane type-1" evidence="11">
    <location>
        <begin position="669"/>
        <end position="922"/>
    </location>
</feature>
<feature type="region of interest" description="Disordered" evidence="8">
    <location>
        <begin position="1"/>
        <end position="20"/>
    </location>
</feature>
<keyword evidence="7 9" id="KW-0472">Membrane</keyword>
<dbReference type="OrthoDB" id="9806127at2"/>
<dbReference type="GO" id="GO:0005886">
    <property type="term" value="C:plasma membrane"/>
    <property type="evidence" value="ECO:0007669"/>
    <property type="project" value="UniProtKB-SubCell"/>
</dbReference>
<evidence type="ECO:0000256" key="5">
    <source>
        <dbReference type="ARBA" id="ARBA00022840"/>
    </source>
</evidence>
<dbReference type="GO" id="GO:0005737">
    <property type="term" value="C:cytoplasm"/>
    <property type="evidence" value="ECO:0007669"/>
    <property type="project" value="UniProtKB-ARBA"/>
</dbReference>
<feature type="transmembrane region" description="Helical" evidence="9">
    <location>
        <begin position="778"/>
        <end position="807"/>
    </location>
</feature>
<evidence type="ECO:0000256" key="9">
    <source>
        <dbReference type="SAM" id="Phobius"/>
    </source>
</evidence>
<feature type="domain" description="ABC transporter" evidence="10">
    <location>
        <begin position="346"/>
        <end position="579"/>
    </location>
</feature>
<dbReference type="RefSeq" id="WP_098462855.1">
    <property type="nucleotide sequence ID" value="NZ_PDJJ01000001.1"/>
</dbReference>
<proteinExistence type="predicted"/>
<evidence type="ECO:0000313" key="13">
    <source>
        <dbReference type="Proteomes" id="UP000224130"/>
    </source>
</evidence>
<dbReference type="PROSITE" id="PS50893">
    <property type="entry name" value="ABC_TRANSPORTER_2"/>
    <property type="match status" value="2"/>
</dbReference>
<evidence type="ECO:0000256" key="8">
    <source>
        <dbReference type="SAM" id="MobiDB-lite"/>
    </source>
</evidence>
<evidence type="ECO:0000256" key="6">
    <source>
        <dbReference type="ARBA" id="ARBA00022989"/>
    </source>
</evidence>
<feature type="transmembrane region" description="Helical" evidence="9">
    <location>
        <begin position="701"/>
        <end position="725"/>
    </location>
</feature>
<dbReference type="InterPro" id="IPR011527">
    <property type="entry name" value="ABC1_TM_dom"/>
</dbReference>
<protein>
    <submittedName>
        <fullName evidence="12">ABC-type multidrug transport system fused ATPase/permease subunit</fullName>
    </submittedName>
</protein>
<dbReference type="Gene3D" id="3.40.50.300">
    <property type="entry name" value="P-loop containing nucleotide triphosphate hydrolases"/>
    <property type="match status" value="2"/>
</dbReference>
<dbReference type="InterPro" id="IPR003439">
    <property type="entry name" value="ABC_transporter-like_ATP-bd"/>
</dbReference>
<dbReference type="PANTHER" id="PTHR24221">
    <property type="entry name" value="ATP-BINDING CASSETTE SUB-FAMILY B"/>
    <property type="match status" value="1"/>
</dbReference>
<dbReference type="InterPro" id="IPR036640">
    <property type="entry name" value="ABC1_TM_sf"/>
</dbReference>
<dbReference type="SUPFAM" id="SSF52540">
    <property type="entry name" value="P-loop containing nucleoside triphosphate hydrolases"/>
    <property type="match status" value="2"/>
</dbReference>
<comment type="caution">
    <text evidence="12">The sequence shown here is derived from an EMBL/GenBank/DDBJ whole genome shotgun (WGS) entry which is preliminary data.</text>
</comment>
<dbReference type="FunFam" id="3.40.50.300:FF:000604">
    <property type="entry name" value="ABC transporter B family member 28"/>
    <property type="match status" value="1"/>
</dbReference>
<dbReference type="InterPro" id="IPR039421">
    <property type="entry name" value="Type_1_exporter"/>
</dbReference>
<sequence>MIDAPSSLDPRRVADADPSARRAVDPARRLDWRRLRAPLAAVALLALTLGAVGAALGTVVAGGLAEDPTLSALLLLALCVVGAALLDSVGQVVWAGVVDRAEGTLRGDLLTAALHQPLATLTEQAVGEVLDRVDDDTHAVGTLVRRQLWGAGRTLVGVVPMWVVAGVTWWPAWILFPALAALAGVLVRPMLGEIARRKVVEEAAWTDHAAAFEESVAARDDLRTSLGQAFAIRRLAQRSADVHAKFRSVVAVETRMLRRAGLVLASLLAGVAVTGAALAADGDLPVANLVTLFLVTAMFVGQVDNLVHHLPDIQEGVGAVTRLRQMLAVVPEPVGGDRVPAGPVGIEVRDLHFSYAEGTFALQGVDLRVPAGQTIALVGRTGSGKSTLASLLSRAVEPERGSVFLGGADVRDLDLQHLRAAVGVVTQRTEILAGTLAENVALFSDVPRADVEAAVRELRLDDWVAGLPDGLDTLLGPGGTTLSAGEEQLVAFARLLVRDVQVVVLDEATARMDPLTESRVVAASERLLTGRTGVLVAHRLTTIERAGLVAVLDHGRVVQQGLRAELARTPGRYRDLLVASAAHGGDVLDEDEPDTAAGSVDTGTAADGAVDDGPVTPGTDDDGRPQAVGGRRRRGTPPPARDPGDGPSLARGVLHALVVRPAWGVVGGVLFLVASLVSAQGAVTGFLWGRAVEGIEDGFPTVLLVTFTVLLVAAPLALAYAIYLYPRWWIEVLLRVRMSVMTGQTRQQRLAATPPGEIVARAMDADRFVRYADRWVDFVNGLVIAGVTALISGSWLAGGVLLAVMVVSAGASAIGRPIAGRSATQSSAARARFGRALVSALDSARTVKLAARTPEVHAHLREVDGGRVQAAVFEHRVQAALDGVPQVMIQLGVVAAWGGLLAGTWDLATALLVANAVNGFGWFGTVAGAVVTEAPGTRSWQRATSRFAGGADLVDLPDGVDLLTGEAPAPVAGTRRPLEHLELSGMAAVHDDGTIGVSGVDLAVRRGELVLLLGQVGSGKSSMLSALAGLVPHTGAIRWNGTDVTDAEAFLRPGQVAHVAQLPRVLSGTFADNVRLDHERDVHGPVAAARLEQDVSEAGGHDALVGHRGVRLSGGQVQRLALARALAADAELLLADDVSSALDAATEIELWAALRERGTTVVGATSKGAALARADRVVVLVEGEVAAVGPWDDLSSRWGHLAG</sequence>
<dbReference type="GO" id="GO:0140359">
    <property type="term" value="F:ABC-type transporter activity"/>
    <property type="evidence" value="ECO:0007669"/>
    <property type="project" value="InterPro"/>
</dbReference>
<evidence type="ECO:0000256" key="7">
    <source>
        <dbReference type="ARBA" id="ARBA00023136"/>
    </source>
</evidence>
<evidence type="ECO:0000313" key="12">
    <source>
        <dbReference type="EMBL" id="PFG42327.1"/>
    </source>
</evidence>
<dbReference type="Proteomes" id="UP000224130">
    <property type="component" value="Unassembled WGS sequence"/>
</dbReference>
<dbReference type="Gene3D" id="1.20.1560.10">
    <property type="entry name" value="ABC transporter type 1, transmembrane domain"/>
    <property type="match status" value="2"/>
</dbReference>
<keyword evidence="5" id="KW-0067">ATP-binding</keyword>
<evidence type="ECO:0000259" key="11">
    <source>
        <dbReference type="PROSITE" id="PS50929"/>
    </source>
</evidence>
<gene>
    <name evidence="12" type="ORF">ATJ88_0984</name>
</gene>
<name>A0A2A9ET53_9MICO</name>
<dbReference type="AlphaFoldDB" id="A0A2A9ET53"/>
<dbReference type="EMBL" id="PDJJ01000001">
    <property type="protein sequence ID" value="PFG42327.1"/>
    <property type="molecule type" value="Genomic_DNA"/>
</dbReference>
<keyword evidence="3 9" id="KW-0812">Transmembrane</keyword>
<feature type="compositionally biased region" description="Basic and acidic residues" evidence="8">
    <location>
        <begin position="9"/>
        <end position="20"/>
    </location>
</feature>
<dbReference type="GO" id="GO:0005524">
    <property type="term" value="F:ATP binding"/>
    <property type="evidence" value="ECO:0007669"/>
    <property type="project" value="UniProtKB-KW"/>
</dbReference>
<dbReference type="Pfam" id="PF00664">
    <property type="entry name" value="ABC_membrane"/>
    <property type="match status" value="1"/>
</dbReference>
<feature type="transmembrane region" description="Helical" evidence="9">
    <location>
        <begin position="70"/>
        <end position="97"/>
    </location>
</feature>
<feature type="transmembrane region" description="Helical" evidence="9">
    <location>
        <begin position="173"/>
        <end position="191"/>
    </location>
</feature>
<dbReference type="SMART" id="SM00382">
    <property type="entry name" value="AAA"/>
    <property type="match status" value="2"/>
</dbReference>
<evidence type="ECO:0000256" key="2">
    <source>
        <dbReference type="ARBA" id="ARBA00022448"/>
    </source>
</evidence>
<feature type="transmembrane region" description="Helical" evidence="9">
    <location>
        <begin position="662"/>
        <end position="689"/>
    </location>
</feature>
<evidence type="ECO:0000256" key="4">
    <source>
        <dbReference type="ARBA" id="ARBA00022741"/>
    </source>
</evidence>
<dbReference type="InterPro" id="IPR003593">
    <property type="entry name" value="AAA+_ATPase"/>
</dbReference>
<dbReference type="GO" id="GO:0034040">
    <property type="term" value="F:ATPase-coupled lipid transmembrane transporter activity"/>
    <property type="evidence" value="ECO:0007669"/>
    <property type="project" value="TreeGrafter"/>
</dbReference>
<organism evidence="12 13">
    <name type="scientific">Isoptericola jiangsuensis</name>
    <dbReference type="NCBI Taxonomy" id="548579"/>
    <lineage>
        <taxon>Bacteria</taxon>
        <taxon>Bacillati</taxon>
        <taxon>Actinomycetota</taxon>
        <taxon>Actinomycetes</taxon>
        <taxon>Micrococcales</taxon>
        <taxon>Promicromonosporaceae</taxon>
        <taxon>Isoptericola</taxon>
    </lineage>
</organism>
<feature type="transmembrane region" description="Helical" evidence="9">
    <location>
        <begin position="39"/>
        <end position="64"/>
    </location>
</feature>
<evidence type="ECO:0000259" key="10">
    <source>
        <dbReference type="PROSITE" id="PS50893"/>
    </source>
</evidence>
<comment type="subcellular location">
    <subcellularLocation>
        <location evidence="1">Cell membrane</location>
        <topology evidence="1">Multi-pass membrane protein</topology>
    </subcellularLocation>
</comment>
<dbReference type="SUPFAM" id="SSF90123">
    <property type="entry name" value="ABC transporter transmembrane region"/>
    <property type="match status" value="2"/>
</dbReference>
<evidence type="ECO:0000256" key="1">
    <source>
        <dbReference type="ARBA" id="ARBA00004651"/>
    </source>
</evidence>
<feature type="region of interest" description="Disordered" evidence="8">
    <location>
        <begin position="585"/>
        <end position="647"/>
    </location>
</feature>
<keyword evidence="13" id="KW-1185">Reference proteome</keyword>
<keyword evidence="2" id="KW-0813">Transport</keyword>